<gene>
    <name evidence="2" type="ORF">KI387_030890</name>
</gene>
<dbReference type="InterPro" id="IPR050466">
    <property type="entry name" value="Carboxylest/Gibb_receptor"/>
</dbReference>
<accession>A0AA38CM88</accession>
<protein>
    <recommendedName>
        <fullName evidence="1">Alpha/beta hydrolase fold-3 domain-containing protein</fullName>
    </recommendedName>
</protein>
<feature type="non-terminal residue" evidence="2">
    <location>
        <position position="1"/>
    </location>
</feature>
<keyword evidence="3" id="KW-1185">Reference proteome</keyword>
<dbReference type="EMBL" id="JAHRHJ020000010">
    <property type="protein sequence ID" value="KAH9299208.1"/>
    <property type="molecule type" value="Genomic_DNA"/>
</dbReference>
<dbReference type="Pfam" id="PF07859">
    <property type="entry name" value="Abhydrolase_3"/>
    <property type="match status" value="1"/>
</dbReference>
<name>A0AA38CM88_TAXCH</name>
<dbReference type="PANTHER" id="PTHR23024:SF546">
    <property type="entry name" value="CARBOXYLESTERASE 120-RELATED"/>
    <property type="match status" value="1"/>
</dbReference>
<dbReference type="PANTHER" id="PTHR23024">
    <property type="entry name" value="ARYLACETAMIDE DEACETYLASE"/>
    <property type="match status" value="1"/>
</dbReference>
<dbReference type="AlphaFoldDB" id="A0AA38CM88"/>
<proteinExistence type="predicted"/>
<evidence type="ECO:0000313" key="2">
    <source>
        <dbReference type="EMBL" id="KAH9299208.1"/>
    </source>
</evidence>
<feature type="domain" description="Alpha/beta hydrolase fold-3" evidence="1">
    <location>
        <begin position="2"/>
        <end position="66"/>
    </location>
</feature>
<feature type="non-terminal residue" evidence="2">
    <location>
        <position position="67"/>
    </location>
</feature>
<sequence>LVPENRLPAAYDDGVEAVQWAAKNAAGKPEVEEEWLSPSAVDFCRCFLAGQSAGGNIVHHVGLRVAD</sequence>
<reference evidence="2 3" key="1">
    <citation type="journal article" date="2021" name="Nat. Plants">
        <title>The Taxus genome provides insights into paclitaxel biosynthesis.</title>
        <authorList>
            <person name="Xiong X."/>
            <person name="Gou J."/>
            <person name="Liao Q."/>
            <person name="Li Y."/>
            <person name="Zhou Q."/>
            <person name="Bi G."/>
            <person name="Li C."/>
            <person name="Du R."/>
            <person name="Wang X."/>
            <person name="Sun T."/>
            <person name="Guo L."/>
            <person name="Liang H."/>
            <person name="Lu P."/>
            <person name="Wu Y."/>
            <person name="Zhang Z."/>
            <person name="Ro D.K."/>
            <person name="Shang Y."/>
            <person name="Huang S."/>
            <person name="Yan J."/>
        </authorList>
    </citation>
    <scope>NUCLEOTIDE SEQUENCE [LARGE SCALE GENOMIC DNA]</scope>
    <source>
        <strain evidence="2">Ta-2019</strain>
    </source>
</reference>
<dbReference type="InterPro" id="IPR029058">
    <property type="entry name" value="AB_hydrolase_fold"/>
</dbReference>
<dbReference type="InterPro" id="IPR013094">
    <property type="entry name" value="AB_hydrolase_3"/>
</dbReference>
<dbReference type="GO" id="GO:0016787">
    <property type="term" value="F:hydrolase activity"/>
    <property type="evidence" value="ECO:0007669"/>
    <property type="project" value="InterPro"/>
</dbReference>
<evidence type="ECO:0000259" key="1">
    <source>
        <dbReference type="Pfam" id="PF07859"/>
    </source>
</evidence>
<evidence type="ECO:0000313" key="3">
    <source>
        <dbReference type="Proteomes" id="UP000824469"/>
    </source>
</evidence>
<organism evidence="2 3">
    <name type="scientific">Taxus chinensis</name>
    <name type="common">Chinese yew</name>
    <name type="synonym">Taxus wallichiana var. chinensis</name>
    <dbReference type="NCBI Taxonomy" id="29808"/>
    <lineage>
        <taxon>Eukaryota</taxon>
        <taxon>Viridiplantae</taxon>
        <taxon>Streptophyta</taxon>
        <taxon>Embryophyta</taxon>
        <taxon>Tracheophyta</taxon>
        <taxon>Spermatophyta</taxon>
        <taxon>Pinopsida</taxon>
        <taxon>Pinidae</taxon>
        <taxon>Conifers II</taxon>
        <taxon>Cupressales</taxon>
        <taxon>Taxaceae</taxon>
        <taxon>Taxus</taxon>
    </lineage>
</organism>
<dbReference type="Gene3D" id="3.40.50.1820">
    <property type="entry name" value="alpha/beta hydrolase"/>
    <property type="match status" value="1"/>
</dbReference>
<comment type="caution">
    <text evidence="2">The sequence shown here is derived from an EMBL/GenBank/DDBJ whole genome shotgun (WGS) entry which is preliminary data.</text>
</comment>
<dbReference type="Proteomes" id="UP000824469">
    <property type="component" value="Unassembled WGS sequence"/>
</dbReference>
<dbReference type="SUPFAM" id="SSF53474">
    <property type="entry name" value="alpha/beta-Hydrolases"/>
    <property type="match status" value="1"/>
</dbReference>